<keyword evidence="3 10" id="KW-0812">Transmembrane</keyword>
<reference evidence="13" key="1">
    <citation type="journal article" date="2006" name="PLoS Biol.">
        <title>Macronuclear genome sequence of the ciliate Tetrahymena thermophila, a model eukaryote.</title>
        <authorList>
            <person name="Eisen J.A."/>
            <person name="Coyne R.S."/>
            <person name="Wu M."/>
            <person name="Wu D."/>
            <person name="Thiagarajan M."/>
            <person name="Wortman J.R."/>
            <person name="Badger J.H."/>
            <person name="Ren Q."/>
            <person name="Amedeo P."/>
            <person name="Jones K.M."/>
            <person name="Tallon L.J."/>
            <person name="Delcher A.L."/>
            <person name="Salzberg S.L."/>
            <person name="Silva J.C."/>
            <person name="Haas B.J."/>
            <person name="Majoros W.H."/>
            <person name="Farzad M."/>
            <person name="Carlton J.M."/>
            <person name="Smith R.K. Jr."/>
            <person name="Garg J."/>
            <person name="Pearlman R.E."/>
            <person name="Karrer K.M."/>
            <person name="Sun L."/>
            <person name="Manning G."/>
            <person name="Elde N.C."/>
            <person name="Turkewitz A.P."/>
            <person name="Asai D.J."/>
            <person name="Wilkes D.E."/>
            <person name="Wang Y."/>
            <person name="Cai H."/>
            <person name="Collins K."/>
            <person name="Stewart B.A."/>
            <person name="Lee S.R."/>
            <person name="Wilamowska K."/>
            <person name="Weinberg Z."/>
            <person name="Ruzzo W.L."/>
            <person name="Wloga D."/>
            <person name="Gaertig J."/>
            <person name="Frankel J."/>
            <person name="Tsao C.-C."/>
            <person name="Gorovsky M.A."/>
            <person name="Keeling P.J."/>
            <person name="Waller R.F."/>
            <person name="Patron N.J."/>
            <person name="Cherry J.M."/>
            <person name="Stover N.A."/>
            <person name="Krieger C.J."/>
            <person name="del Toro C."/>
            <person name="Ryder H.F."/>
            <person name="Williamson S.C."/>
            <person name="Barbeau R.A."/>
            <person name="Hamilton E.P."/>
            <person name="Orias E."/>
        </authorList>
    </citation>
    <scope>NUCLEOTIDE SEQUENCE [LARGE SCALE GENOMIC DNA]</scope>
    <source>
        <strain evidence="13">SB210</strain>
    </source>
</reference>
<feature type="transmembrane region" description="Helical" evidence="10">
    <location>
        <begin position="68"/>
        <end position="89"/>
    </location>
</feature>
<evidence type="ECO:0000256" key="4">
    <source>
        <dbReference type="ARBA" id="ARBA00022989"/>
    </source>
</evidence>
<feature type="transmembrane region" description="Helical" evidence="10">
    <location>
        <begin position="178"/>
        <end position="203"/>
    </location>
</feature>
<feature type="domain" description="Cation/H+ exchanger transmembrane" evidence="11">
    <location>
        <begin position="2"/>
        <end position="349"/>
    </location>
</feature>
<feature type="coiled-coil region" evidence="9">
    <location>
        <begin position="412"/>
        <end position="456"/>
    </location>
</feature>
<dbReference type="GO" id="GO:0098719">
    <property type="term" value="P:sodium ion import across plasma membrane"/>
    <property type="evidence" value="ECO:0007669"/>
    <property type="project" value="TreeGrafter"/>
</dbReference>
<evidence type="ECO:0000313" key="12">
    <source>
        <dbReference type="EMBL" id="EWS72871.1"/>
    </source>
</evidence>
<feature type="transmembrane region" description="Helical" evidence="10">
    <location>
        <begin position="301"/>
        <end position="321"/>
    </location>
</feature>
<keyword evidence="8" id="KW-0739">Sodium transport</keyword>
<dbReference type="PANTHER" id="PTHR10110">
    <property type="entry name" value="SODIUM/HYDROGEN EXCHANGER"/>
    <property type="match status" value="1"/>
</dbReference>
<dbReference type="GO" id="GO:0051453">
    <property type="term" value="P:regulation of intracellular pH"/>
    <property type="evidence" value="ECO:0007669"/>
    <property type="project" value="TreeGrafter"/>
</dbReference>
<name>W7XFS8_TETTS</name>
<evidence type="ECO:0000256" key="3">
    <source>
        <dbReference type="ARBA" id="ARBA00022692"/>
    </source>
</evidence>
<dbReference type="GeneID" id="24441134"/>
<keyword evidence="2" id="KW-0813">Transport</keyword>
<sequence>MLPPIIFSGGYTLQNKNFFSNFGYISLYAIFGTLIGFAVILLLTIAFLNQGMITDLNNNTINLTAKDILYFSATMCSSDTIAALALISSKTYPKLFSVVVGEGLLNDAVSLILFNSISKIVNSNGEAQLSSTTFWSLIFYFIKSLVLSILIGIFVGLFATYITKVYRPLMQDPVKVNIFLLAIGYMSYCLGEIAGVSSVISMLGSGIVMNHYMKHNMEEESLKTTTVTISTISSITESILFIYLGLSSWSYIGDKSKISYSFILLGFLMTLIARFGCIYITSLIAKTIMKIKWGLNKYELLIIWFSGLIRGAVAFALIINVENQLNPVVTSTVLFIVFFTTILLGGFMQSFIKKTTQTMENSLKVKENNLVLLGIEIEKRKLKTVYNASIFRLLEDGFLKSKFIFDYPNKQKIFKEEKKKRLQQRIEEYNQLKLSIQQYKQQNEIVKSNQNNLDQSLQNGINNLMLTQAKECGQNYNVEFADNYKISTTDTQNKQEIDQYQIENKL</sequence>
<dbReference type="InterPro" id="IPR018422">
    <property type="entry name" value="Cation/H_exchanger_CPA1"/>
</dbReference>
<dbReference type="RefSeq" id="XP_012654599.1">
    <property type="nucleotide sequence ID" value="XM_012799145.1"/>
</dbReference>
<keyword evidence="7 10" id="KW-0472">Membrane</keyword>
<dbReference type="Pfam" id="PF00999">
    <property type="entry name" value="Na_H_Exchanger"/>
    <property type="match status" value="1"/>
</dbReference>
<proteinExistence type="predicted"/>
<organism evidence="12 13">
    <name type="scientific">Tetrahymena thermophila (strain SB210)</name>
    <dbReference type="NCBI Taxonomy" id="312017"/>
    <lineage>
        <taxon>Eukaryota</taxon>
        <taxon>Sar</taxon>
        <taxon>Alveolata</taxon>
        <taxon>Ciliophora</taxon>
        <taxon>Intramacronucleata</taxon>
        <taxon>Oligohymenophorea</taxon>
        <taxon>Hymenostomatida</taxon>
        <taxon>Tetrahymenina</taxon>
        <taxon>Tetrahymenidae</taxon>
        <taxon>Tetrahymena</taxon>
    </lineage>
</organism>
<keyword evidence="9" id="KW-0175">Coiled coil</keyword>
<evidence type="ECO:0000256" key="6">
    <source>
        <dbReference type="ARBA" id="ARBA00023065"/>
    </source>
</evidence>
<keyword evidence="5" id="KW-0915">Sodium</keyword>
<dbReference type="OrthoDB" id="196264at2759"/>
<accession>W7XFS8</accession>
<evidence type="ECO:0000256" key="7">
    <source>
        <dbReference type="ARBA" id="ARBA00023136"/>
    </source>
</evidence>
<protein>
    <submittedName>
        <fullName evidence="12">Sodium/hydrogen exchanger family protein</fullName>
    </submittedName>
</protein>
<dbReference type="Gene3D" id="6.10.140.1330">
    <property type="match status" value="1"/>
</dbReference>
<dbReference type="GO" id="GO:0015385">
    <property type="term" value="F:sodium:proton antiporter activity"/>
    <property type="evidence" value="ECO:0007669"/>
    <property type="project" value="InterPro"/>
</dbReference>
<dbReference type="AlphaFoldDB" id="W7XFS8"/>
<evidence type="ECO:0000256" key="9">
    <source>
        <dbReference type="SAM" id="Coils"/>
    </source>
</evidence>
<feature type="transmembrane region" description="Helical" evidence="10">
    <location>
        <begin position="258"/>
        <end position="280"/>
    </location>
</feature>
<evidence type="ECO:0000256" key="5">
    <source>
        <dbReference type="ARBA" id="ARBA00023053"/>
    </source>
</evidence>
<dbReference type="GO" id="GO:0005886">
    <property type="term" value="C:plasma membrane"/>
    <property type="evidence" value="ECO:0007669"/>
    <property type="project" value="TreeGrafter"/>
</dbReference>
<dbReference type="InParanoid" id="W7XFS8"/>
<gene>
    <name evidence="12" type="ORF">TTHERM_000933179</name>
</gene>
<dbReference type="Proteomes" id="UP000009168">
    <property type="component" value="Unassembled WGS sequence"/>
</dbReference>
<keyword evidence="4 10" id="KW-1133">Transmembrane helix</keyword>
<evidence type="ECO:0000259" key="11">
    <source>
        <dbReference type="Pfam" id="PF00999"/>
    </source>
</evidence>
<keyword evidence="13" id="KW-1185">Reference proteome</keyword>
<dbReference type="InterPro" id="IPR006153">
    <property type="entry name" value="Cation/H_exchanger_TM"/>
</dbReference>
<dbReference type="GO" id="GO:0015386">
    <property type="term" value="F:potassium:proton antiporter activity"/>
    <property type="evidence" value="ECO:0007669"/>
    <property type="project" value="TreeGrafter"/>
</dbReference>
<evidence type="ECO:0000256" key="1">
    <source>
        <dbReference type="ARBA" id="ARBA00004141"/>
    </source>
</evidence>
<feature type="transmembrane region" description="Helical" evidence="10">
    <location>
        <begin position="134"/>
        <end position="158"/>
    </location>
</feature>
<dbReference type="KEGG" id="tet:TTHERM_000933179"/>
<evidence type="ECO:0000256" key="10">
    <source>
        <dbReference type="SAM" id="Phobius"/>
    </source>
</evidence>
<evidence type="ECO:0000256" key="8">
    <source>
        <dbReference type="ARBA" id="ARBA00023201"/>
    </source>
</evidence>
<dbReference type="PANTHER" id="PTHR10110:SF187">
    <property type="entry name" value="SODIUM_HYDROGEN EXCHANGER"/>
    <property type="match status" value="1"/>
</dbReference>
<feature type="transmembrane region" description="Helical" evidence="10">
    <location>
        <begin position="25"/>
        <end position="48"/>
    </location>
</feature>
<evidence type="ECO:0000256" key="2">
    <source>
        <dbReference type="ARBA" id="ARBA00022448"/>
    </source>
</evidence>
<keyword evidence="6" id="KW-0406">Ion transport</keyword>
<evidence type="ECO:0000313" key="13">
    <source>
        <dbReference type="Proteomes" id="UP000009168"/>
    </source>
</evidence>
<feature type="transmembrane region" description="Helical" evidence="10">
    <location>
        <begin position="333"/>
        <end position="352"/>
    </location>
</feature>
<comment type="subcellular location">
    <subcellularLocation>
        <location evidence="1">Membrane</location>
        <topology evidence="1">Multi-pass membrane protein</topology>
    </subcellularLocation>
</comment>
<dbReference type="EMBL" id="GG662564">
    <property type="protein sequence ID" value="EWS72871.1"/>
    <property type="molecule type" value="Genomic_DNA"/>
</dbReference>